<feature type="region of interest" description="Disordered" evidence="10">
    <location>
        <begin position="55"/>
        <end position="125"/>
    </location>
</feature>
<dbReference type="InterPro" id="IPR006312">
    <property type="entry name" value="TatA/E"/>
</dbReference>
<dbReference type="PANTHER" id="PTHR33162:SF1">
    <property type="entry name" value="SEC-INDEPENDENT PROTEIN TRANSLOCASE PROTEIN TATA, CHLOROPLASTIC"/>
    <property type="match status" value="1"/>
</dbReference>
<feature type="compositionally biased region" description="Low complexity" evidence="10">
    <location>
        <begin position="65"/>
        <end position="87"/>
    </location>
</feature>
<evidence type="ECO:0000256" key="3">
    <source>
        <dbReference type="ARBA" id="ARBA00022692"/>
    </source>
</evidence>
<feature type="transmembrane region" description="Helical" evidence="9">
    <location>
        <begin position="6"/>
        <end position="23"/>
    </location>
</feature>
<evidence type="ECO:0000256" key="4">
    <source>
        <dbReference type="ARBA" id="ARBA00022927"/>
    </source>
</evidence>
<dbReference type="PRINTS" id="PR01506">
    <property type="entry name" value="TATBPROTEIN"/>
</dbReference>
<keyword evidence="6 9" id="KW-0811">Translocation</keyword>
<dbReference type="HAMAP" id="MF_00236">
    <property type="entry name" value="TatA_E"/>
    <property type="match status" value="1"/>
</dbReference>
<comment type="function">
    <text evidence="8">Part of the twin-arginine translocation (Tat) system that transports large folded proteins containing a characteristic twin-arginine motif in their signal peptide across the thylakoid membrane. Involved in delta pH-dependent protein transport required for chloroplast development, especially thylakoid membrane formation. TATC and TATB mediate precursor recognition, whereas TATA facilitates translocation.</text>
</comment>
<evidence type="ECO:0000313" key="11">
    <source>
        <dbReference type="EMBL" id="MCJ2541673.1"/>
    </source>
</evidence>
<comment type="caution">
    <text evidence="11">The sequence shown here is derived from an EMBL/GenBank/DDBJ whole genome shotgun (WGS) entry which is preliminary data.</text>
</comment>
<evidence type="ECO:0000256" key="10">
    <source>
        <dbReference type="SAM" id="MobiDB-lite"/>
    </source>
</evidence>
<evidence type="ECO:0000256" key="2">
    <source>
        <dbReference type="ARBA" id="ARBA00022448"/>
    </source>
</evidence>
<dbReference type="InterPro" id="IPR003369">
    <property type="entry name" value="TatA/B/E"/>
</dbReference>
<evidence type="ECO:0000313" key="12">
    <source>
        <dbReference type="Proteomes" id="UP000830835"/>
    </source>
</evidence>
<feature type="compositionally biased region" description="Low complexity" evidence="10">
    <location>
        <begin position="95"/>
        <end position="117"/>
    </location>
</feature>
<evidence type="ECO:0000256" key="6">
    <source>
        <dbReference type="ARBA" id="ARBA00023010"/>
    </source>
</evidence>
<keyword evidence="2 9" id="KW-0813">Transport</keyword>
<dbReference type="PANTHER" id="PTHR33162">
    <property type="entry name" value="SEC-INDEPENDENT PROTEIN TRANSLOCASE PROTEIN TATA, CHLOROPLASTIC"/>
    <property type="match status" value="1"/>
</dbReference>
<keyword evidence="9" id="KW-1003">Cell membrane</keyword>
<dbReference type="Gene3D" id="1.20.5.3310">
    <property type="match status" value="1"/>
</dbReference>
<evidence type="ECO:0000256" key="5">
    <source>
        <dbReference type="ARBA" id="ARBA00022989"/>
    </source>
</evidence>
<keyword evidence="3 9" id="KW-0812">Transmembrane</keyword>
<comment type="subunit">
    <text evidence="9">Forms a complex with TatC.</text>
</comment>
<accession>A0ABT0C7A2</accession>
<keyword evidence="5 9" id="KW-1133">Transmembrane helix</keyword>
<protein>
    <recommendedName>
        <fullName evidence="9">Sec-independent protein translocase protein TatA</fullName>
    </recommendedName>
</protein>
<dbReference type="RefSeq" id="WP_244348794.1">
    <property type="nucleotide sequence ID" value="NZ_JAFIRA010000002.1"/>
</dbReference>
<dbReference type="NCBIfam" id="NF011429">
    <property type="entry name" value="PRK14857.1"/>
    <property type="match status" value="1"/>
</dbReference>
<comment type="function">
    <text evidence="9">Part of the twin-arginine translocation (Tat) system that transports large folded proteins containing a characteristic twin-arginine motif in their signal peptide across membranes. TatA could form the protein-conducting channel of the Tat system.</text>
</comment>
<gene>
    <name evidence="9" type="primary">tatA</name>
    <name evidence="11" type="ORF">JX360_01935</name>
</gene>
<organism evidence="11 12">
    <name type="scientific">Thermostichus vulcanus str. 'Rupite'</name>
    <dbReference type="NCBI Taxonomy" id="2813851"/>
    <lineage>
        <taxon>Bacteria</taxon>
        <taxon>Bacillati</taxon>
        <taxon>Cyanobacteriota</taxon>
        <taxon>Cyanophyceae</taxon>
        <taxon>Thermostichales</taxon>
        <taxon>Thermostichaceae</taxon>
        <taxon>Thermostichus</taxon>
    </lineage>
</organism>
<keyword evidence="4 9" id="KW-0653">Protein transport</keyword>
<dbReference type="Proteomes" id="UP000830835">
    <property type="component" value="Unassembled WGS sequence"/>
</dbReference>
<comment type="similarity">
    <text evidence="9">Belongs to the TatA/E family.</text>
</comment>
<reference evidence="11" key="1">
    <citation type="submission" date="2021-02" db="EMBL/GenBank/DDBJ databases">
        <title>The CRISPR/cas machinery reduction and long-range gene transfer in the hot spring cyanobacterium Synechococcus.</title>
        <authorList>
            <person name="Dvorak P."/>
            <person name="Jahodarova E."/>
            <person name="Hasler P."/>
            <person name="Poulickova A."/>
        </authorList>
    </citation>
    <scope>NUCLEOTIDE SEQUENCE</scope>
    <source>
        <strain evidence="11">Rupite</strain>
    </source>
</reference>
<sequence length="125" mass="13209">MNFFGVGLPEMLVIFTVALLVFGPRKLPEIGRTLAKTLRSLQDASKEFETQLNKEARELEKATRTPTTVAATSPKASKAAAKAQPKTESVATADSPTESVTEPESTPEPVAAAPEAENPQTADAA</sequence>
<evidence type="ECO:0000256" key="9">
    <source>
        <dbReference type="HAMAP-Rule" id="MF_00236"/>
    </source>
</evidence>
<evidence type="ECO:0000256" key="1">
    <source>
        <dbReference type="ARBA" id="ARBA00004167"/>
    </source>
</evidence>
<keyword evidence="7 9" id="KW-0472">Membrane</keyword>
<dbReference type="EMBL" id="JAFIRA010000002">
    <property type="protein sequence ID" value="MCJ2541673.1"/>
    <property type="molecule type" value="Genomic_DNA"/>
</dbReference>
<dbReference type="Pfam" id="PF02416">
    <property type="entry name" value="TatA_B_E"/>
    <property type="match status" value="1"/>
</dbReference>
<evidence type="ECO:0000256" key="7">
    <source>
        <dbReference type="ARBA" id="ARBA00023136"/>
    </source>
</evidence>
<evidence type="ECO:0000256" key="8">
    <source>
        <dbReference type="ARBA" id="ARBA00025340"/>
    </source>
</evidence>
<comment type="subcellular location">
    <subcellularLocation>
        <location evidence="9">Cell membrane</location>
        <topology evidence="9">Single-pass membrane protein</topology>
    </subcellularLocation>
    <subcellularLocation>
        <location evidence="1">Membrane</location>
        <topology evidence="1">Single-pass membrane protein</topology>
    </subcellularLocation>
</comment>
<keyword evidence="12" id="KW-1185">Reference proteome</keyword>
<name>A0ABT0C7A2_THEVL</name>
<proteinExistence type="inferred from homology"/>